<evidence type="ECO:0000259" key="9">
    <source>
        <dbReference type="PROSITE" id="PS50075"/>
    </source>
</evidence>
<evidence type="ECO:0000256" key="2">
    <source>
        <dbReference type="ARBA" id="ARBA00022553"/>
    </source>
</evidence>
<dbReference type="Pfam" id="PF00107">
    <property type="entry name" value="ADH_zinc_N"/>
    <property type="match status" value="1"/>
</dbReference>
<evidence type="ECO:0000313" key="12">
    <source>
        <dbReference type="EMBL" id="MUN36719.1"/>
    </source>
</evidence>
<dbReference type="InterPro" id="IPR014030">
    <property type="entry name" value="Ketoacyl_synth_N"/>
</dbReference>
<dbReference type="FunFam" id="3.40.50.720:FF:000209">
    <property type="entry name" value="Polyketide synthase Pks12"/>
    <property type="match status" value="1"/>
</dbReference>
<dbReference type="InterPro" id="IPR013217">
    <property type="entry name" value="Methyltransf_12"/>
</dbReference>
<dbReference type="Pfam" id="PF08659">
    <property type="entry name" value="KR"/>
    <property type="match status" value="1"/>
</dbReference>
<dbReference type="RefSeq" id="WP_156215795.1">
    <property type="nucleotide sequence ID" value="NZ_WOFH01000003.1"/>
</dbReference>
<dbReference type="Pfam" id="PF08240">
    <property type="entry name" value="ADH_N"/>
    <property type="match status" value="1"/>
</dbReference>
<dbReference type="InterPro" id="IPR049552">
    <property type="entry name" value="PKS_DH_N"/>
</dbReference>
<keyword evidence="5" id="KW-0511">Multifunctional enzyme</keyword>
<dbReference type="SUPFAM" id="SSF50129">
    <property type="entry name" value="GroES-like"/>
    <property type="match status" value="1"/>
</dbReference>
<dbReference type="SUPFAM" id="SSF55048">
    <property type="entry name" value="Probable ACP-binding domain of malonyl-CoA ACP transacylase"/>
    <property type="match status" value="1"/>
</dbReference>
<keyword evidence="3" id="KW-0808">Transferase</keyword>
<dbReference type="InterPro" id="IPR042104">
    <property type="entry name" value="PKS_dehydratase_sf"/>
</dbReference>
<protein>
    <submittedName>
        <fullName evidence="12">SDR family NAD(P)-dependent oxidoreductase</fullName>
    </submittedName>
</protein>
<dbReference type="InterPro" id="IPR020843">
    <property type="entry name" value="ER"/>
</dbReference>
<dbReference type="Gene3D" id="3.40.47.10">
    <property type="match status" value="1"/>
</dbReference>
<dbReference type="InterPro" id="IPR016035">
    <property type="entry name" value="Acyl_Trfase/lysoPLipase"/>
</dbReference>
<dbReference type="SMART" id="SM00826">
    <property type="entry name" value="PKS_DH"/>
    <property type="match status" value="1"/>
</dbReference>
<dbReference type="Proteomes" id="UP000432015">
    <property type="component" value="Unassembled WGS sequence"/>
</dbReference>
<dbReference type="InterPro" id="IPR016036">
    <property type="entry name" value="Malonyl_transacylase_ACP-bd"/>
</dbReference>
<dbReference type="SMART" id="SM00822">
    <property type="entry name" value="PKS_KR"/>
    <property type="match status" value="1"/>
</dbReference>
<reference evidence="12 13" key="1">
    <citation type="submission" date="2019-11" db="EMBL/GenBank/DDBJ databases">
        <authorList>
            <person name="Cao P."/>
        </authorList>
    </citation>
    <scope>NUCLEOTIDE SEQUENCE [LARGE SCALE GENOMIC DNA]</scope>
    <source>
        <strain evidence="12 13">NEAU-AAG5</strain>
    </source>
</reference>
<feature type="domain" description="PKS/mFAS DH" evidence="11">
    <location>
        <begin position="900"/>
        <end position="1172"/>
    </location>
</feature>
<feature type="active site" description="Proton donor; for dehydratase activity" evidence="7">
    <location>
        <position position="1089"/>
    </location>
</feature>
<dbReference type="PANTHER" id="PTHR43775:SF37">
    <property type="entry name" value="SI:DKEY-61P9.11"/>
    <property type="match status" value="1"/>
</dbReference>
<dbReference type="Gene3D" id="3.40.366.10">
    <property type="entry name" value="Malonyl-Coenzyme A Acyl Carrier Protein, domain 2"/>
    <property type="match status" value="1"/>
</dbReference>
<dbReference type="PANTHER" id="PTHR43775">
    <property type="entry name" value="FATTY ACID SYNTHASE"/>
    <property type="match status" value="1"/>
</dbReference>
<dbReference type="InterPro" id="IPR036291">
    <property type="entry name" value="NAD(P)-bd_dom_sf"/>
</dbReference>
<dbReference type="Gene3D" id="3.10.129.110">
    <property type="entry name" value="Polyketide synthase dehydratase"/>
    <property type="match status" value="1"/>
</dbReference>
<comment type="caution">
    <text evidence="12">The sequence shown here is derived from an EMBL/GenBank/DDBJ whole genome shotgun (WGS) entry which is preliminary data.</text>
</comment>
<dbReference type="EMBL" id="WOFH01000003">
    <property type="protein sequence ID" value="MUN36719.1"/>
    <property type="molecule type" value="Genomic_DNA"/>
</dbReference>
<dbReference type="Pfam" id="PF02801">
    <property type="entry name" value="Ketoacyl-synt_C"/>
    <property type="match status" value="1"/>
</dbReference>
<dbReference type="InterPro" id="IPR029063">
    <property type="entry name" value="SAM-dependent_MTases_sf"/>
</dbReference>
<dbReference type="InterPro" id="IPR001227">
    <property type="entry name" value="Ac_transferase_dom_sf"/>
</dbReference>
<keyword evidence="13" id="KW-1185">Reference proteome</keyword>
<evidence type="ECO:0000259" key="11">
    <source>
        <dbReference type="PROSITE" id="PS52019"/>
    </source>
</evidence>
<dbReference type="Gene3D" id="1.10.1200.10">
    <property type="entry name" value="ACP-like"/>
    <property type="match status" value="1"/>
</dbReference>
<dbReference type="SMART" id="SM00827">
    <property type="entry name" value="PKS_AT"/>
    <property type="match status" value="1"/>
</dbReference>
<dbReference type="PROSITE" id="PS01162">
    <property type="entry name" value="QOR_ZETA_CRYSTAL"/>
    <property type="match status" value="1"/>
</dbReference>
<dbReference type="PROSITE" id="PS00606">
    <property type="entry name" value="KS3_1"/>
    <property type="match status" value="1"/>
</dbReference>
<dbReference type="CDD" id="cd05195">
    <property type="entry name" value="enoyl_red"/>
    <property type="match status" value="1"/>
</dbReference>
<dbReference type="InterPro" id="IPR020806">
    <property type="entry name" value="PKS_PP-bd"/>
</dbReference>
<dbReference type="Pfam" id="PF00550">
    <property type="entry name" value="PP-binding"/>
    <property type="match status" value="1"/>
</dbReference>
<name>A0A7K1KX31_9ACTN</name>
<dbReference type="InterPro" id="IPR020841">
    <property type="entry name" value="PKS_Beta-ketoAc_synthase_dom"/>
</dbReference>
<feature type="region of interest" description="C-terminal hotdog fold" evidence="7">
    <location>
        <begin position="1031"/>
        <end position="1172"/>
    </location>
</feature>
<dbReference type="SUPFAM" id="SSF53901">
    <property type="entry name" value="Thiolase-like"/>
    <property type="match status" value="1"/>
</dbReference>
<dbReference type="SMART" id="SM00829">
    <property type="entry name" value="PKS_ER"/>
    <property type="match status" value="1"/>
</dbReference>
<dbReference type="GO" id="GO:0004312">
    <property type="term" value="F:fatty acid synthase activity"/>
    <property type="evidence" value="ECO:0007669"/>
    <property type="project" value="TreeGrafter"/>
</dbReference>
<dbReference type="GO" id="GO:0005737">
    <property type="term" value="C:cytoplasm"/>
    <property type="evidence" value="ECO:0007669"/>
    <property type="project" value="TreeGrafter"/>
</dbReference>
<dbReference type="InterPro" id="IPR002364">
    <property type="entry name" value="Quin_OxRdtase/zeta-crystal_CS"/>
</dbReference>
<evidence type="ECO:0000256" key="8">
    <source>
        <dbReference type="SAM" id="MobiDB-lite"/>
    </source>
</evidence>
<keyword evidence="1" id="KW-0596">Phosphopantetheine</keyword>
<dbReference type="InterPro" id="IPR013154">
    <property type="entry name" value="ADH-like_N"/>
</dbReference>
<dbReference type="PROSITE" id="PS52004">
    <property type="entry name" value="KS3_2"/>
    <property type="match status" value="1"/>
</dbReference>
<dbReference type="Pfam" id="PF21089">
    <property type="entry name" value="PKS_DH_N"/>
    <property type="match status" value="1"/>
</dbReference>
<dbReference type="InterPro" id="IPR049900">
    <property type="entry name" value="PKS_mFAS_DH"/>
</dbReference>
<evidence type="ECO:0000259" key="10">
    <source>
        <dbReference type="PROSITE" id="PS52004"/>
    </source>
</evidence>
<dbReference type="Gene3D" id="3.30.70.3290">
    <property type="match status" value="1"/>
</dbReference>
<gene>
    <name evidence="12" type="ORF">GNZ18_08940</name>
</gene>
<dbReference type="InterPro" id="IPR014043">
    <property type="entry name" value="Acyl_transferase_dom"/>
</dbReference>
<dbReference type="InterPro" id="IPR018201">
    <property type="entry name" value="Ketoacyl_synth_AS"/>
</dbReference>
<dbReference type="InterPro" id="IPR011032">
    <property type="entry name" value="GroES-like_sf"/>
</dbReference>
<dbReference type="Gene3D" id="3.90.180.10">
    <property type="entry name" value="Medium-chain alcohol dehydrogenases, catalytic domain"/>
    <property type="match status" value="1"/>
</dbReference>
<dbReference type="Pfam" id="PF00698">
    <property type="entry name" value="Acyl_transf_1"/>
    <property type="match status" value="1"/>
</dbReference>
<dbReference type="SMART" id="SM00825">
    <property type="entry name" value="PKS_KS"/>
    <property type="match status" value="1"/>
</dbReference>
<keyword evidence="4" id="KW-0521">NADP</keyword>
<dbReference type="Gene3D" id="3.40.50.150">
    <property type="entry name" value="Vaccinia Virus protein VP39"/>
    <property type="match status" value="1"/>
</dbReference>
<dbReference type="Pfam" id="PF08242">
    <property type="entry name" value="Methyltransf_12"/>
    <property type="match status" value="1"/>
</dbReference>
<dbReference type="GO" id="GO:0005886">
    <property type="term" value="C:plasma membrane"/>
    <property type="evidence" value="ECO:0007669"/>
    <property type="project" value="TreeGrafter"/>
</dbReference>
<dbReference type="SUPFAM" id="SSF51735">
    <property type="entry name" value="NAD(P)-binding Rossmann-fold domains"/>
    <property type="match status" value="3"/>
</dbReference>
<dbReference type="InterPro" id="IPR050091">
    <property type="entry name" value="PKS_NRPS_Biosynth_Enz"/>
</dbReference>
<dbReference type="GO" id="GO:0071770">
    <property type="term" value="P:DIM/DIP cell wall layer assembly"/>
    <property type="evidence" value="ECO:0007669"/>
    <property type="project" value="TreeGrafter"/>
</dbReference>
<proteinExistence type="predicted"/>
<dbReference type="InterPro" id="IPR013149">
    <property type="entry name" value="ADH-like_C"/>
</dbReference>
<dbReference type="InterPro" id="IPR032821">
    <property type="entry name" value="PKS_assoc"/>
</dbReference>
<organism evidence="12 13">
    <name type="scientific">Actinomadura litoris</name>
    <dbReference type="NCBI Taxonomy" id="2678616"/>
    <lineage>
        <taxon>Bacteria</taxon>
        <taxon>Bacillati</taxon>
        <taxon>Actinomycetota</taxon>
        <taxon>Actinomycetes</taxon>
        <taxon>Streptosporangiales</taxon>
        <taxon>Thermomonosporaceae</taxon>
        <taxon>Actinomadura</taxon>
    </lineage>
</organism>
<dbReference type="InterPro" id="IPR020807">
    <property type="entry name" value="PKS_DH"/>
</dbReference>
<dbReference type="InterPro" id="IPR013968">
    <property type="entry name" value="PKS_KR"/>
</dbReference>
<evidence type="ECO:0000256" key="4">
    <source>
        <dbReference type="ARBA" id="ARBA00022857"/>
    </source>
</evidence>
<dbReference type="Pfam" id="PF16197">
    <property type="entry name" value="KAsynt_C_assoc"/>
    <property type="match status" value="1"/>
</dbReference>
<dbReference type="InterPro" id="IPR016039">
    <property type="entry name" value="Thiolase-like"/>
</dbReference>
<dbReference type="GO" id="GO:0006633">
    <property type="term" value="P:fatty acid biosynthetic process"/>
    <property type="evidence" value="ECO:0007669"/>
    <property type="project" value="InterPro"/>
</dbReference>
<feature type="domain" description="Ketosynthase family 3 (KS3)" evidence="10">
    <location>
        <begin position="10"/>
        <end position="432"/>
    </location>
</feature>
<sequence length="2431" mass="257697">MTADFAETPISSVAIVGVGCRFPGGIQSLDGLWTALTEQRDLVGEVPPDRFDAAQWATPGRRGERNACTAAGGFLDDLRSFDADFFEISPKEAAQIDPQQRLLLECAVEAFDDAGIDPAGLRGSEVAVVAGASLHDYEVLQTRRVPATPYSMSGIAACNLANRISYFLDLRGPSHTVDTACSSSLLAVHQACMAVRSGRSPLALAGGVNVLLSPHPYLGFSQASMLSPTGRCRPFSARADGYVRAEGAAVVLLKPLRTAVRDGDRVLGVILASEANDDGRTRGLTLPSSRAQAALLERVYTQAGVAPEEVAYVEAHGTGTAAGDPAECEALGEVLGRRRGGRPLPIGSVKSNLGHLEPASGMAGLCKAITVLRSGRIPATLHAEVLNEHIDFAGLGLEPVTSPRPLPTGGRRVVGVSSFGFGGANVHVVVAPPPEDGHARVCEAGPLPVLVSARTPLALKNAAERWAEHLEQADEKDFYDISYTSCRRRALHEHRMAVLADDPHEAAAGLRSLARGRPTPRAASAAAVPGGRVAFVFSGNASQWMGMGGALLATDPAFEAEVQAVDEVLSGLLGWSVREELAVPADAARWARTEVAQPLLFAVQAGLAAALAARGVRPSAVTGHSVGEVAAAYRAGALTREAACRVVAERSRAQAPTAGLGRMAAAGLSPRQAERWIADQGYLDRIWIAGLNAARDVTLTGNLRELAAFGELLEERGLFFRDLDLDYAFHSPVMDPLREPLHSALRGLAPAGCSVPLVSTVTGEVIEGTALDADYWWRNVREPVRFADAVHTLLDTQGCDVLVEVGPHPVLAAYLRRIRSGRPEPVAVVPTMSRSSSGARAMDTAVAHVLAAGGRIGWDRILPRRGRAVPLPGYPWQREPHWSGTPDWWSEPPEDRPTGHPLLGRRQVAPVPSWNLDFDAGRLGWPADHGVGPDAVLPAAAFADMALSAGRQVLDGPVEILGLSIERAFVVRPDDTSAHVRLHTTLAQDGTLVIAGRDGDAGDWVDHARGRVRRLLHDAPATWEPPEPGSLSAREAERFYTAMARTGLRHGPAFQTVTALRAGSGAVRAAYSARIDLGEGHAAHPTVLDAALQLYYALWPEMARERKLFLPVRVETIRCHRPMPRAGFLHARPLRGDSAEAVWDVTVTDERGEVALELLGCLVRRYDAGRPAEPGRLVEVVRAAPLPSEDLAPITASPLPAPADVLAACARDPETGRVHDHARVRDRLLDLTAHFAAAAIGDLLAEPETFTLEDLLAAGVDARHTELLRALIRAATERGVLALHAPGRWRVAAAPRPAELFREALDELPGQSTALHVWGVSGRHLAEVLRGERDASDLLRAMPDQLAARFAEGFPLLRAHRRLAARLLRATLADWPADRPLRVLETGAGTGTTTAALLPLLPPRLSRYTFTDLTTARFPQARNRFAACDFIDYRTLDPDADPAEQGFTPASYDLVIAGHTLSARRDPAAALRRIADLLADHGHLLALEFHAPLVPPLFEVLGSRPLPGRDEWPPLLHACGFTGTVRAGDDTEPARGDHSVILTARAPRPASAASAPDIDVPGRWLVADLDGGTPVAAELGRVLGAEAVPADGDRERWAAHLAPGALGVILVAGAARPDTEQAVGHLAVLRALAARAPGGLAVWIVTEGAQGPPLAASGTGLWGAARTLGNERPDLKVRRVALAGPDPHALARRLARELMSGSDEDEVLLTGAGRFVTRVRPRGEPPGPDRVGAEPRVLTPHPTGEQRLRWRPATAREPGEGEVAVRVEVAGLNYRDVLVATGRVPAADPSRPLGLECAGVVTAVGGGVPTPVPGDRVAVLAPGCLATHITVRADQVIPVAAGLSLAEAASMPTVFLTVHHGLGHLARLAAGQTVLVHGAAGGVGLAALQYARGVGARVIATAGTPAKRDLLRLLGVEHVLNSRTLDFVRQVKDLTGGEGVDVVLNSLAGEALTRGLELLKPHGRFVELGKQDILADRPLPLGPFAANLAFFGVDVSTLFTAPSALTAAHLTAITRAIETGRYRPLPYRTFPAHQVEEAFECLRHSRHIGKVLITFGEHVPPPPRRAAPVLDPEATYLVVGGLGGFGAATARHLAARGARHLTLIGRRGPDTGEARALLDDLRGRGATVLALAADATDPRRMRDVFARIDAEGRRLAGVVHAAMVLDDAPLTELTDERVRATLAPKTAAAHLLDELTRDRPLDFFVVYSSVAALAGNLKQAAYVAANLELEALVRDRRRAGLPGLAVQWGAIGDAGYVHRAGRAEEMRRLGLGELTAQDALTALSDLLADPGAGVVAVAHLDGDRLRHLLPRLDAPRTAALLSASSEHADDDRARLREALATASAGEAGAVMADALTVLLAKVLQTAPDHLDRSRRLDQLGADSMLTVEFAAEIRRLLDTEISAMEILSLGTVPAIAHRLLARPGTTGDKQR</sequence>
<dbReference type="Pfam" id="PF00109">
    <property type="entry name" value="ketoacyl-synt"/>
    <property type="match status" value="1"/>
</dbReference>
<dbReference type="GO" id="GO:0016491">
    <property type="term" value="F:oxidoreductase activity"/>
    <property type="evidence" value="ECO:0007669"/>
    <property type="project" value="InterPro"/>
</dbReference>
<evidence type="ECO:0000256" key="1">
    <source>
        <dbReference type="ARBA" id="ARBA00022450"/>
    </source>
</evidence>
<evidence type="ECO:0000313" key="13">
    <source>
        <dbReference type="Proteomes" id="UP000432015"/>
    </source>
</evidence>
<evidence type="ECO:0000256" key="7">
    <source>
        <dbReference type="PROSITE-ProRule" id="PRU01363"/>
    </source>
</evidence>
<feature type="region of interest" description="N-terminal hotdog fold" evidence="7">
    <location>
        <begin position="900"/>
        <end position="1019"/>
    </location>
</feature>
<dbReference type="PROSITE" id="PS52019">
    <property type="entry name" value="PKS_MFAS_DH"/>
    <property type="match status" value="1"/>
</dbReference>
<dbReference type="GO" id="GO:0004315">
    <property type="term" value="F:3-oxoacyl-[acyl-carrier-protein] synthase activity"/>
    <property type="evidence" value="ECO:0007669"/>
    <property type="project" value="InterPro"/>
</dbReference>
<dbReference type="SMART" id="SM00823">
    <property type="entry name" value="PKS_PP"/>
    <property type="match status" value="1"/>
</dbReference>
<evidence type="ECO:0000256" key="5">
    <source>
        <dbReference type="ARBA" id="ARBA00023268"/>
    </source>
</evidence>
<feature type="domain" description="Carrier" evidence="9">
    <location>
        <begin position="2349"/>
        <end position="2423"/>
    </location>
</feature>
<dbReference type="CDD" id="cd00833">
    <property type="entry name" value="PKS"/>
    <property type="match status" value="1"/>
</dbReference>
<dbReference type="GO" id="GO:0031177">
    <property type="term" value="F:phosphopantetheine binding"/>
    <property type="evidence" value="ECO:0007669"/>
    <property type="project" value="InterPro"/>
</dbReference>
<dbReference type="InterPro" id="IPR049551">
    <property type="entry name" value="PKS_DH_C"/>
</dbReference>
<dbReference type="InterPro" id="IPR014031">
    <property type="entry name" value="Ketoacyl_synth_C"/>
</dbReference>
<keyword evidence="6" id="KW-0012">Acyltransferase</keyword>
<dbReference type="InterPro" id="IPR009081">
    <property type="entry name" value="PP-bd_ACP"/>
</dbReference>
<dbReference type="InterPro" id="IPR036736">
    <property type="entry name" value="ACP-like_sf"/>
</dbReference>
<feature type="active site" description="Proton acceptor; for dehydratase activity" evidence="7">
    <location>
        <position position="929"/>
    </location>
</feature>
<keyword evidence="2" id="KW-0597">Phosphoprotein</keyword>
<dbReference type="Pfam" id="PF14765">
    <property type="entry name" value="PS-DH"/>
    <property type="match status" value="1"/>
</dbReference>
<accession>A0A7K1KX31</accession>
<dbReference type="PROSITE" id="PS50075">
    <property type="entry name" value="CARRIER"/>
    <property type="match status" value="1"/>
</dbReference>
<evidence type="ECO:0000256" key="3">
    <source>
        <dbReference type="ARBA" id="ARBA00022679"/>
    </source>
</evidence>
<evidence type="ECO:0000256" key="6">
    <source>
        <dbReference type="ARBA" id="ARBA00023315"/>
    </source>
</evidence>
<dbReference type="SUPFAM" id="SSF47336">
    <property type="entry name" value="ACP-like"/>
    <property type="match status" value="1"/>
</dbReference>
<feature type="region of interest" description="Disordered" evidence="8">
    <location>
        <begin position="1718"/>
        <end position="1743"/>
    </location>
</feature>
<dbReference type="SUPFAM" id="SSF52151">
    <property type="entry name" value="FabD/lysophospholipase-like"/>
    <property type="match status" value="1"/>
</dbReference>
<dbReference type="GO" id="GO:0008270">
    <property type="term" value="F:zinc ion binding"/>
    <property type="evidence" value="ECO:0007669"/>
    <property type="project" value="InterPro"/>
</dbReference>
<dbReference type="Gene3D" id="3.40.50.720">
    <property type="entry name" value="NAD(P)-binding Rossmann-like Domain"/>
    <property type="match status" value="3"/>
</dbReference>
<dbReference type="SUPFAM" id="SSF53335">
    <property type="entry name" value="S-adenosyl-L-methionine-dependent methyltransferases"/>
    <property type="match status" value="1"/>
</dbReference>
<dbReference type="InterPro" id="IPR057326">
    <property type="entry name" value="KR_dom"/>
</dbReference>